<accession>A0A0G4J7J4</accession>
<gene>
    <name evidence="13" type="ORF">PBRA_002976</name>
</gene>
<dbReference type="PROSITE" id="PS00137">
    <property type="entry name" value="SUBTILASE_HIS"/>
    <property type="match status" value="1"/>
</dbReference>
<dbReference type="OrthoDB" id="1740355at2759"/>
<dbReference type="InterPro" id="IPR036852">
    <property type="entry name" value="Peptidase_S8/S53_dom_sf"/>
</dbReference>
<dbReference type="GO" id="GO:0006508">
    <property type="term" value="P:proteolysis"/>
    <property type="evidence" value="ECO:0007669"/>
    <property type="project" value="UniProtKB-KW"/>
</dbReference>
<dbReference type="Proteomes" id="UP000039324">
    <property type="component" value="Unassembled WGS sequence"/>
</dbReference>
<protein>
    <recommendedName>
        <fullName evidence="6">subtilisin</fullName>
        <ecNumber evidence="6">3.4.21.62</ecNumber>
    </recommendedName>
</protein>
<evidence type="ECO:0000256" key="4">
    <source>
        <dbReference type="ARBA" id="ARBA00022825"/>
    </source>
</evidence>
<evidence type="ECO:0000256" key="8">
    <source>
        <dbReference type="SAM" id="MobiDB-lite"/>
    </source>
</evidence>
<evidence type="ECO:0000256" key="7">
    <source>
        <dbReference type="PROSITE-ProRule" id="PRU01240"/>
    </source>
</evidence>
<evidence type="ECO:0000313" key="13">
    <source>
        <dbReference type="EMBL" id="CEP03216.1"/>
    </source>
</evidence>
<feature type="transmembrane region" description="Helical" evidence="9">
    <location>
        <begin position="800"/>
        <end position="824"/>
    </location>
</feature>
<dbReference type="GO" id="GO:0005794">
    <property type="term" value="C:Golgi apparatus"/>
    <property type="evidence" value="ECO:0007669"/>
    <property type="project" value="TreeGrafter"/>
</dbReference>
<dbReference type="PANTHER" id="PTHR43806:SF7">
    <property type="entry name" value="MEMBRANE-BOUND TRANSCRIPTION FACTOR SITE-1 PROTEASE"/>
    <property type="match status" value="1"/>
</dbReference>
<feature type="domain" description="MBTPS1 third" evidence="12">
    <location>
        <begin position="350"/>
        <end position="467"/>
    </location>
</feature>
<evidence type="ECO:0000259" key="10">
    <source>
        <dbReference type="Pfam" id="PF00082"/>
    </source>
</evidence>
<dbReference type="InterPro" id="IPR015500">
    <property type="entry name" value="Peptidase_S8_subtilisin-rel"/>
</dbReference>
<dbReference type="InterPro" id="IPR023828">
    <property type="entry name" value="Peptidase_S8_Ser-AS"/>
</dbReference>
<dbReference type="Pfam" id="PF23094">
    <property type="entry name" value="MBTPS1_3rd"/>
    <property type="match status" value="1"/>
</dbReference>
<dbReference type="PROSITE" id="PS51892">
    <property type="entry name" value="SUBTILASE"/>
    <property type="match status" value="1"/>
</dbReference>
<feature type="region of interest" description="Disordered" evidence="8">
    <location>
        <begin position="42"/>
        <end position="63"/>
    </location>
</feature>
<keyword evidence="9" id="KW-0472">Membrane</keyword>
<keyword evidence="3 7" id="KW-0378">Hydrolase</keyword>
<evidence type="ECO:0000256" key="1">
    <source>
        <dbReference type="ARBA" id="ARBA00011073"/>
    </source>
</evidence>
<proteinExistence type="inferred from homology"/>
<comment type="catalytic activity">
    <reaction evidence="5">
        <text>Hydrolysis of proteins with broad specificity for peptide bonds, and a preference for a large uncharged residue in P1. Hydrolyzes peptide amides.</text>
        <dbReference type="EC" id="3.4.21.62"/>
    </reaction>
</comment>
<feature type="active site" description="Charge relay system" evidence="7">
    <location>
        <position position="108"/>
    </location>
</feature>
<feature type="domain" description="Peptidase S8/S53" evidence="10">
    <location>
        <begin position="68"/>
        <end position="326"/>
    </location>
</feature>
<dbReference type="Pfam" id="PF23090">
    <property type="entry name" value="MBTPS1_4th"/>
    <property type="match status" value="1"/>
</dbReference>
<dbReference type="PANTHER" id="PTHR43806">
    <property type="entry name" value="PEPTIDASE S8"/>
    <property type="match status" value="1"/>
</dbReference>
<keyword evidence="9" id="KW-0812">Transmembrane</keyword>
<comment type="similarity">
    <text evidence="1 7">Belongs to the peptidase S8 family.</text>
</comment>
<sequence>MGALPSTDVAVIAVESPDSAVLAIARRSGLFRSVNPQRTFRTLLSTGDSPPAKQSDIPERKPAAGALGDNVRVAVLDSGLNAGGGGLANIVERLDFTSDGNPDDVLGHGTFVASAVAGRHPGCEGQAPNALMHIMRVFTADQTSYTSWFLDAFNYAIWAGIDVLNLSVGGPDHVDTPFIDKILEMCAAGIVVVSAVGNDGPLWGTLLSPADLPCVIGVGGLDAEGRIASFSSRGMTTMDLHEGGYGRVKPDVVTLAQNLRGSGRSGTCQTLSGTSVASPVVAGIVARMLSALAPDSPLRNPGAIKQALVQTAEIVPDATMFEQGAGRLNGDAAVAFLAGGSMVPHVSVLPNRLDLTDCPYFWPFCTQPLFAAAEPVVFNFTVHSSVAVDGYIVAPRFVYTNGSLPVLDLSFVHCDVIWPWTGWFAVLITVVRDVSQRVDVAGTIYFDVDSDHRSCNVEIPFRASVIPRPPRRRRILWDQFHNLQYPRVFAPRDNLQEKSDTLDWHGDHLHTNFRGFYSELRAAGFFVDIAMRDLTCVDTSRYGALVIVDAEEEFFHEEIVRVYDAVVNGGLSLVVIGDWFNHGEMQRARFFDQNTQHWWGPITGGSNIPALNDLLDPFGISFSDDVVEGRFHIGGRPVAYPSGTTVSRFPSGGRLLPAQELKSTQGRSGMPMIGGVLSVNSSHVIVYGDSSGIDDVQSVLSTRADWLIILMLEAATSNIIPDRLSTALHPALDDDYSDAYPAPVRLENSFDEYALYSRVYGRAPSCSVPTPTGSPETHARLRIRRLRDWRFSVSASGEPFVVFSTLLYPVVIVVVTLTCLITVAMRRTCRFQRRALLAPLLPLNIPAHHD</sequence>
<evidence type="ECO:0000256" key="5">
    <source>
        <dbReference type="ARBA" id="ARBA00023529"/>
    </source>
</evidence>
<name>A0A0G4J7J4_PLABS</name>
<dbReference type="PROSITE" id="PS00138">
    <property type="entry name" value="SUBTILASE_SER"/>
    <property type="match status" value="1"/>
</dbReference>
<dbReference type="EC" id="3.4.21.62" evidence="6"/>
<evidence type="ECO:0000259" key="12">
    <source>
        <dbReference type="Pfam" id="PF23094"/>
    </source>
</evidence>
<organism evidence="13 14">
    <name type="scientific">Plasmodiophora brassicae</name>
    <name type="common">Clubroot disease agent</name>
    <dbReference type="NCBI Taxonomy" id="37360"/>
    <lineage>
        <taxon>Eukaryota</taxon>
        <taxon>Sar</taxon>
        <taxon>Rhizaria</taxon>
        <taxon>Endomyxa</taxon>
        <taxon>Phytomyxea</taxon>
        <taxon>Plasmodiophorida</taxon>
        <taxon>Plasmodiophoridae</taxon>
        <taxon>Plasmodiophora</taxon>
    </lineage>
</organism>
<dbReference type="InterPro" id="IPR057060">
    <property type="entry name" value="MBTPS1_3rd"/>
</dbReference>
<dbReference type="EMBL" id="CDSF01000144">
    <property type="protein sequence ID" value="CEP03216.1"/>
    <property type="molecule type" value="Genomic_DNA"/>
</dbReference>
<keyword evidence="9" id="KW-1133">Transmembrane helix</keyword>
<dbReference type="Gene3D" id="3.40.50.200">
    <property type="entry name" value="Peptidase S8/S53 domain"/>
    <property type="match status" value="1"/>
</dbReference>
<dbReference type="InterPro" id="IPR050131">
    <property type="entry name" value="Peptidase_S8_subtilisin-like"/>
</dbReference>
<reference evidence="13 14" key="1">
    <citation type="submission" date="2015-02" db="EMBL/GenBank/DDBJ databases">
        <authorList>
            <person name="Chooi Y.-H."/>
        </authorList>
    </citation>
    <scope>NUCLEOTIDE SEQUENCE [LARGE SCALE GENOMIC DNA]</scope>
    <source>
        <strain evidence="13">E3</strain>
    </source>
</reference>
<dbReference type="SUPFAM" id="SSF52743">
    <property type="entry name" value="Subtilisin-like"/>
    <property type="match status" value="1"/>
</dbReference>
<evidence type="ECO:0000259" key="11">
    <source>
        <dbReference type="Pfam" id="PF23090"/>
    </source>
</evidence>
<feature type="domain" description="MBTPS1 fourth" evidence="11">
    <location>
        <begin position="469"/>
        <end position="718"/>
    </location>
</feature>
<dbReference type="AlphaFoldDB" id="A0A0G4J7J4"/>
<dbReference type="Pfam" id="PF00082">
    <property type="entry name" value="Peptidase_S8"/>
    <property type="match status" value="1"/>
</dbReference>
<dbReference type="GO" id="GO:0004252">
    <property type="term" value="F:serine-type endopeptidase activity"/>
    <property type="evidence" value="ECO:0007669"/>
    <property type="project" value="UniProtKB-UniRule"/>
</dbReference>
<dbReference type="InterPro" id="IPR000209">
    <property type="entry name" value="Peptidase_S8/S53_dom"/>
</dbReference>
<dbReference type="PRINTS" id="PR00723">
    <property type="entry name" value="SUBTILISIN"/>
</dbReference>
<dbReference type="OMA" id="SIMMGSK"/>
<dbReference type="InterPro" id="IPR057032">
    <property type="entry name" value="MBTPS1_4th"/>
</dbReference>
<evidence type="ECO:0000313" key="14">
    <source>
        <dbReference type="Proteomes" id="UP000039324"/>
    </source>
</evidence>
<keyword evidence="4 7" id="KW-0720">Serine protease</keyword>
<dbReference type="STRING" id="37360.A0A0G4J7J4"/>
<evidence type="ECO:0000256" key="9">
    <source>
        <dbReference type="SAM" id="Phobius"/>
    </source>
</evidence>
<evidence type="ECO:0000256" key="2">
    <source>
        <dbReference type="ARBA" id="ARBA00022670"/>
    </source>
</evidence>
<dbReference type="InterPro" id="IPR022398">
    <property type="entry name" value="Peptidase_S8_His-AS"/>
</dbReference>
<keyword evidence="2 7" id="KW-0645">Protease</keyword>
<feature type="active site" description="Charge relay system" evidence="7">
    <location>
        <position position="275"/>
    </location>
</feature>
<evidence type="ECO:0000256" key="3">
    <source>
        <dbReference type="ARBA" id="ARBA00022801"/>
    </source>
</evidence>
<feature type="active site" description="Charge relay system" evidence="7">
    <location>
        <position position="77"/>
    </location>
</feature>
<keyword evidence="14" id="KW-1185">Reference proteome</keyword>
<evidence type="ECO:0000256" key="6">
    <source>
        <dbReference type="ARBA" id="ARBA00023619"/>
    </source>
</evidence>